<feature type="domain" description="HTH araC/xylS-type" evidence="4">
    <location>
        <begin position="24"/>
        <end position="55"/>
    </location>
</feature>
<dbReference type="Proteomes" id="UP000054709">
    <property type="component" value="Unassembled WGS sequence"/>
</dbReference>
<dbReference type="PRINTS" id="PR00032">
    <property type="entry name" value="HTHARAC"/>
</dbReference>
<dbReference type="Pfam" id="PF00165">
    <property type="entry name" value="HTH_AraC"/>
    <property type="match status" value="1"/>
</dbReference>
<protein>
    <recommendedName>
        <fullName evidence="4">HTH araC/xylS-type domain-containing protein</fullName>
    </recommendedName>
</protein>
<dbReference type="Gene3D" id="1.10.10.60">
    <property type="entry name" value="Homeodomain-like"/>
    <property type="match status" value="1"/>
</dbReference>
<dbReference type="SUPFAM" id="SSF46689">
    <property type="entry name" value="Homeodomain-like"/>
    <property type="match status" value="1"/>
</dbReference>
<evidence type="ECO:0000256" key="2">
    <source>
        <dbReference type="ARBA" id="ARBA00023125"/>
    </source>
</evidence>
<proteinExistence type="predicted"/>
<dbReference type="GO" id="GO:0043565">
    <property type="term" value="F:sequence-specific DNA binding"/>
    <property type="evidence" value="ECO:0007669"/>
    <property type="project" value="InterPro"/>
</dbReference>
<dbReference type="EMBL" id="LCZJ02000026">
    <property type="protein sequence ID" value="KTD85655.1"/>
    <property type="molecule type" value="Genomic_DNA"/>
</dbReference>
<dbReference type="InterPro" id="IPR020449">
    <property type="entry name" value="Tscrpt_reg_AraC-type_HTH"/>
</dbReference>
<keyword evidence="3" id="KW-0804">Transcription</keyword>
<reference evidence="5 6" key="1">
    <citation type="journal article" date="2015" name="Int. Biodeterior. Biodegradation">
        <title>Physiological and genetic screening methods for the isolation of methyl tert-butyl ether-degrading bacteria for bioremediation purposes.</title>
        <authorList>
            <person name="Guisado I.M."/>
            <person name="Purswani J."/>
            <person name="Gonzalez Lopez J."/>
            <person name="Pozo C."/>
        </authorList>
    </citation>
    <scope>NUCLEOTIDE SEQUENCE [LARGE SCALE GENOMIC DNA]</scope>
    <source>
        <strain evidence="5 6">SH7</strain>
    </source>
</reference>
<comment type="caution">
    <text evidence="5">The sequence shown here is derived from an EMBL/GenBank/DDBJ whole genome shotgun (WGS) entry which is preliminary data.</text>
</comment>
<sequence length="59" mass="6691">MINLFSGDVEGLMIRYGSILKFKDIADMVGYNNQYYFSKVFKLITGLTPSKFKSASEVN</sequence>
<dbReference type="AlphaFoldDB" id="A0A0W1AWG1"/>
<organism evidence="5 6">
    <name type="scientific">Paenibacillus etheri</name>
    <dbReference type="NCBI Taxonomy" id="1306852"/>
    <lineage>
        <taxon>Bacteria</taxon>
        <taxon>Bacillati</taxon>
        <taxon>Bacillota</taxon>
        <taxon>Bacilli</taxon>
        <taxon>Bacillales</taxon>
        <taxon>Paenibacillaceae</taxon>
        <taxon>Paenibacillus</taxon>
    </lineage>
</organism>
<evidence type="ECO:0000256" key="3">
    <source>
        <dbReference type="ARBA" id="ARBA00023163"/>
    </source>
</evidence>
<keyword evidence="6" id="KW-1185">Reference proteome</keyword>
<gene>
    <name evidence="5" type="ORF">UQ64_19370</name>
</gene>
<evidence type="ECO:0000313" key="6">
    <source>
        <dbReference type="Proteomes" id="UP000054709"/>
    </source>
</evidence>
<dbReference type="RefSeq" id="WP_209445815.1">
    <property type="nucleotide sequence ID" value="NZ_LCZJ02000026.1"/>
</dbReference>
<keyword evidence="1" id="KW-0805">Transcription regulation</keyword>
<accession>A0A0W1AWG1</accession>
<keyword evidence="2" id="KW-0238">DNA-binding</keyword>
<evidence type="ECO:0000313" key="5">
    <source>
        <dbReference type="EMBL" id="KTD85655.1"/>
    </source>
</evidence>
<dbReference type="PROSITE" id="PS01124">
    <property type="entry name" value="HTH_ARAC_FAMILY_2"/>
    <property type="match status" value="1"/>
</dbReference>
<evidence type="ECO:0000259" key="4">
    <source>
        <dbReference type="PROSITE" id="PS01124"/>
    </source>
</evidence>
<dbReference type="InterPro" id="IPR009057">
    <property type="entry name" value="Homeodomain-like_sf"/>
</dbReference>
<name>A0A0W1AWG1_9BACL</name>
<dbReference type="GO" id="GO:0003700">
    <property type="term" value="F:DNA-binding transcription factor activity"/>
    <property type="evidence" value="ECO:0007669"/>
    <property type="project" value="InterPro"/>
</dbReference>
<evidence type="ECO:0000256" key="1">
    <source>
        <dbReference type="ARBA" id="ARBA00023015"/>
    </source>
</evidence>
<dbReference type="InterPro" id="IPR018060">
    <property type="entry name" value="HTH_AraC"/>
</dbReference>